<comment type="caution">
    <text evidence="3">The sequence shown here is derived from an EMBL/GenBank/DDBJ whole genome shotgun (WGS) entry which is preliminary data.</text>
</comment>
<evidence type="ECO:0000313" key="3">
    <source>
        <dbReference type="EMBL" id="KAG8550523.1"/>
    </source>
</evidence>
<keyword evidence="4" id="KW-1185">Reference proteome</keyword>
<dbReference type="Pfam" id="PF06312">
    <property type="entry name" value="Neurexophilin"/>
    <property type="match status" value="1"/>
</dbReference>
<dbReference type="PANTHER" id="PTHR16165">
    <property type="entry name" value="NXPE FAMILY MEMBER"/>
    <property type="match status" value="1"/>
</dbReference>
<reference evidence="3" key="1">
    <citation type="thesis" date="2020" institute="ProQuest LLC" country="789 East Eisenhower Parkway, Ann Arbor, MI, USA">
        <title>Comparative Genomics and Chromosome Evolution.</title>
        <authorList>
            <person name="Mudd A.B."/>
        </authorList>
    </citation>
    <scope>NUCLEOTIDE SEQUENCE</scope>
    <source>
        <strain evidence="3">237g6f4</strain>
        <tissue evidence="3">Blood</tissue>
    </source>
</reference>
<dbReference type="EMBL" id="WNYA01000044">
    <property type="protein sequence ID" value="KAG8550523.1"/>
    <property type="molecule type" value="Genomic_DNA"/>
</dbReference>
<evidence type="ECO:0000313" key="4">
    <source>
        <dbReference type="Proteomes" id="UP000824782"/>
    </source>
</evidence>
<proteinExistence type="inferred from homology"/>
<sequence>MNSRVSIVNKKEQYCVGEDLVVQVDMYDHLGNRKTYGGDFIRSRLYSPALGAAVSGRVEDFQNGSYHIHFPLRWVDNSKANVSIRLWHPSEAVAALWRSRHTNLGNLGFEGMYDYLGQVANTTCGFQLNTTQEICEYKDEFYEEAFYCIKPNNLSCECLKDMRAVDRQVSYHRPEERSLFISGYFYNQTWYPMYCNMNVYKTGDDYIKCLQGKNLFLIGDSTLRQYIMHFTETIKIVKYFRYHETGWRFWEKTLEALNMDKDIYVSYKRHGFPLESFMFYYFKEDMYTSRQIDQRAGGNNTIFVITMGQHFRQLPLKLFIRRAINIRRAVERLFLRSPDTKVIIKTENTREGIAFNEIYGDFHGYTQYLVLREVFRGTNVGFVDAWDMTVAASTQTVHPPGYTLENIMSLSFTFAC</sequence>
<organism evidence="3 4">
    <name type="scientific">Engystomops pustulosus</name>
    <name type="common">Tungara frog</name>
    <name type="synonym">Physalaemus pustulosus</name>
    <dbReference type="NCBI Taxonomy" id="76066"/>
    <lineage>
        <taxon>Eukaryota</taxon>
        <taxon>Metazoa</taxon>
        <taxon>Chordata</taxon>
        <taxon>Craniata</taxon>
        <taxon>Vertebrata</taxon>
        <taxon>Euteleostomi</taxon>
        <taxon>Amphibia</taxon>
        <taxon>Batrachia</taxon>
        <taxon>Anura</taxon>
        <taxon>Neobatrachia</taxon>
        <taxon>Hyloidea</taxon>
        <taxon>Leptodactylidae</taxon>
        <taxon>Leiuperinae</taxon>
        <taxon>Engystomops</taxon>
    </lineage>
</organism>
<gene>
    <name evidence="3" type="ORF">GDO81_024442</name>
</gene>
<dbReference type="Proteomes" id="UP000824782">
    <property type="component" value="Unassembled WGS sequence"/>
</dbReference>
<dbReference type="PANTHER" id="PTHR16165:SF29">
    <property type="entry name" value="NXPE FAMILY MEMBER 2"/>
    <property type="match status" value="1"/>
</dbReference>
<protein>
    <recommendedName>
        <fullName evidence="2">NXPE C-terminal domain-containing protein</fullName>
    </recommendedName>
</protein>
<dbReference type="InterPro" id="IPR014756">
    <property type="entry name" value="Ig_E-set"/>
</dbReference>
<dbReference type="AlphaFoldDB" id="A0AAV6ZW31"/>
<feature type="domain" description="NXPE C-terminal" evidence="2">
    <location>
        <begin position="190"/>
        <end position="416"/>
    </location>
</feature>
<dbReference type="InterPro" id="IPR057106">
    <property type="entry name" value="NXPE4_C"/>
</dbReference>
<evidence type="ECO:0000259" key="2">
    <source>
        <dbReference type="Pfam" id="PF24536"/>
    </source>
</evidence>
<comment type="similarity">
    <text evidence="1">Belongs to the NXPE family.</text>
</comment>
<dbReference type="InterPro" id="IPR026845">
    <property type="entry name" value="NXPH/NXPE"/>
</dbReference>
<evidence type="ECO:0000256" key="1">
    <source>
        <dbReference type="ARBA" id="ARBA00005431"/>
    </source>
</evidence>
<dbReference type="Pfam" id="PF24536">
    <property type="entry name" value="NXPE4_C"/>
    <property type="match status" value="1"/>
</dbReference>
<dbReference type="SUPFAM" id="SSF81296">
    <property type="entry name" value="E set domains"/>
    <property type="match status" value="1"/>
</dbReference>
<name>A0AAV6ZW31_ENGPU</name>
<accession>A0AAV6ZW31</accession>